<dbReference type="InterPro" id="IPR002765">
    <property type="entry name" value="UPF0145_YbjQ-like"/>
</dbReference>
<dbReference type="Gene3D" id="3.30.110.70">
    <property type="entry name" value="Hypothetical protein apc22750. Chain B"/>
    <property type="match status" value="1"/>
</dbReference>
<evidence type="ECO:0000313" key="3">
    <source>
        <dbReference type="Proteomes" id="UP000077275"/>
    </source>
</evidence>
<organism evidence="2 3">
    <name type="scientific">Methanobrevibacter cuticularis</name>
    <dbReference type="NCBI Taxonomy" id="47311"/>
    <lineage>
        <taxon>Archaea</taxon>
        <taxon>Methanobacteriati</taxon>
        <taxon>Methanobacteriota</taxon>
        <taxon>Methanomada group</taxon>
        <taxon>Methanobacteria</taxon>
        <taxon>Methanobacteriales</taxon>
        <taxon>Methanobacteriaceae</taxon>
        <taxon>Methanobrevibacter</taxon>
    </lineage>
</organism>
<dbReference type="PANTHER" id="PTHR34068:SF1">
    <property type="entry name" value="UPF0145 PROTEIN YBJQ"/>
    <property type="match status" value="1"/>
</dbReference>
<evidence type="ECO:0000313" key="2">
    <source>
        <dbReference type="EMBL" id="KZX15015.1"/>
    </source>
</evidence>
<comment type="caution">
    <text evidence="2">The sequence shown here is derived from an EMBL/GenBank/DDBJ whole genome shotgun (WGS) entry which is preliminary data.</text>
</comment>
<dbReference type="OrthoDB" id="59443at2157"/>
<protein>
    <recommendedName>
        <fullName evidence="1">UPF0145 protein MBCUT_18170</fullName>
    </recommendedName>
</protein>
<evidence type="ECO:0000256" key="1">
    <source>
        <dbReference type="HAMAP-Rule" id="MF_00338"/>
    </source>
</evidence>
<dbReference type="HAMAP" id="MF_00338">
    <property type="entry name" value="UPF0145"/>
    <property type="match status" value="1"/>
</dbReference>
<reference evidence="2 3" key="1">
    <citation type="submission" date="2016-04" db="EMBL/GenBank/DDBJ databases">
        <title>Genome sequence of Methanobrevibacter cuticularis DSM 11139.</title>
        <authorList>
            <person name="Poehlein A."/>
            <person name="Seedorf H."/>
            <person name="Daniel R."/>
        </authorList>
    </citation>
    <scope>NUCLEOTIDE SEQUENCE [LARGE SCALE GENOMIC DNA]</scope>
    <source>
        <strain evidence="2 3">DSM 11139</strain>
    </source>
</reference>
<dbReference type="EMBL" id="LWMW01000136">
    <property type="protein sequence ID" value="KZX15015.1"/>
    <property type="molecule type" value="Genomic_DNA"/>
</dbReference>
<accession>A0A166CZ03</accession>
<comment type="similarity">
    <text evidence="1">Belongs to the UPF0145 family.</text>
</comment>
<dbReference type="PATRIC" id="fig|47311.3.peg.1974"/>
<keyword evidence="3" id="KW-1185">Reference proteome</keyword>
<dbReference type="SUPFAM" id="SSF117782">
    <property type="entry name" value="YbjQ-like"/>
    <property type="match status" value="1"/>
</dbReference>
<dbReference type="Proteomes" id="UP000077275">
    <property type="component" value="Unassembled WGS sequence"/>
</dbReference>
<dbReference type="STRING" id="47311.MBCUT_18170"/>
<gene>
    <name evidence="2" type="ORF">MBCUT_18170</name>
</gene>
<dbReference type="InterPro" id="IPR035439">
    <property type="entry name" value="UPF0145_dom_sf"/>
</dbReference>
<sequence>MLLSSTNTLETKTITNYHGLVTGESLIGSNVYKDLFSGVRDVVGGRTAAYEVELQKARELALDIMKDKAKKLNANAIIGLKISYNNLGGTMGNTILVTTYGTAISYKEDYISLKTD</sequence>
<dbReference type="RefSeq" id="WP_067260347.1">
    <property type="nucleotide sequence ID" value="NZ_LWMW01000136.1"/>
</dbReference>
<dbReference type="PANTHER" id="PTHR34068">
    <property type="entry name" value="UPF0145 PROTEIN YBJQ"/>
    <property type="match status" value="1"/>
</dbReference>
<dbReference type="Pfam" id="PF01906">
    <property type="entry name" value="YbjQ_1"/>
    <property type="match status" value="1"/>
</dbReference>
<proteinExistence type="inferred from homology"/>
<name>A0A166CZ03_9EURY</name>
<dbReference type="AlphaFoldDB" id="A0A166CZ03"/>